<dbReference type="HOGENOM" id="CLU_2596674_0_0_1"/>
<dbReference type="OrthoDB" id="2432709at2759"/>
<keyword evidence="1" id="KW-0436">Ligase</keyword>
<proteinExistence type="predicted"/>
<evidence type="ECO:0000256" key="4">
    <source>
        <dbReference type="ARBA" id="ARBA00022917"/>
    </source>
</evidence>
<protein>
    <recommendedName>
        <fullName evidence="6">Aminoacyl-tRNA synthetase class Ia domain-containing protein</fullName>
    </recommendedName>
</protein>
<dbReference type="GO" id="GO:0005524">
    <property type="term" value="F:ATP binding"/>
    <property type="evidence" value="ECO:0007669"/>
    <property type="project" value="UniProtKB-KW"/>
</dbReference>
<feature type="domain" description="Aminoacyl-tRNA synthetase class Ia" evidence="6">
    <location>
        <begin position="4"/>
        <end position="80"/>
    </location>
</feature>
<name>A0A0C3NCW6_PISTI</name>
<accession>A0A0C3NCW6</accession>
<dbReference type="EMBL" id="KN832171">
    <property type="protein sequence ID" value="KIN93418.1"/>
    <property type="molecule type" value="Genomic_DNA"/>
</dbReference>
<dbReference type="InterPro" id="IPR002300">
    <property type="entry name" value="aa-tRNA-synth_Ia"/>
</dbReference>
<dbReference type="InterPro" id="IPR014729">
    <property type="entry name" value="Rossmann-like_a/b/a_fold"/>
</dbReference>
<reference evidence="8" key="2">
    <citation type="submission" date="2015-01" db="EMBL/GenBank/DDBJ databases">
        <title>Evolutionary Origins and Diversification of the Mycorrhizal Mutualists.</title>
        <authorList>
            <consortium name="DOE Joint Genome Institute"/>
            <consortium name="Mycorrhizal Genomics Consortium"/>
            <person name="Kohler A."/>
            <person name="Kuo A."/>
            <person name="Nagy L.G."/>
            <person name="Floudas D."/>
            <person name="Copeland A."/>
            <person name="Barry K.W."/>
            <person name="Cichocki N."/>
            <person name="Veneault-Fourrey C."/>
            <person name="LaButti K."/>
            <person name="Lindquist E.A."/>
            <person name="Lipzen A."/>
            <person name="Lundell T."/>
            <person name="Morin E."/>
            <person name="Murat C."/>
            <person name="Riley R."/>
            <person name="Ohm R."/>
            <person name="Sun H."/>
            <person name="Tunlid A."/>
            <person name="Henrissat B."/>
            <person name="Grigoriev I.V."/>
            <person name="Hibbett D.S."/>
            <person name="Martin F."/>
        </authorList>
    </citation>
    <scope>NUCLEOTIDE SEQUENCE [LARGE SCALE GENOMIC DNA]</scope>
    <source>
        <strain evidence="8">Marx 270</strain>
    </source>
</reference>
<feature type="non-terminal residue" evidence="7">
    <location>
        <position position="80"/>
    </location>
</feature>
<evidence type="ECO:0000256" key="3">
    <source>
        <dbReference type="ARBA" id="ARBA00022840"/>
    </source>
</evidence>
<organism evidence="7 8">
    <name type="scientific">Pisolithus tinctorius Marx 270</name>
    <dbReference type="NCBI Taxonomy" id="870435"/>
    <lineage>
        <taxon>Eukaryota</taxon>
        <taxon>Fungi</taxon>
        <taxon>Dikarya</taxon>
        <taxon>Basidiomycota</taxon>
        <taxon>Agaricomycotina</taxon>
        <taxon>Agaricomycetes</taxon>
        <taxon>Agaricomycetidae</taxon>
        <taxon>Boletales</taxon>
        <taxon>Sclerodermatineae</taxon>
        <taxon>Pisolithaceae</taxon>
        <taxon>Pisolithus</taxon>
    </lineage>
</organism>
<dbReference type="STRING" id="870435.A0A0C3NCW6"/>
<keyword evidence="8" id="KW-1185">Reference proteome</keyword>
<dbReference type="Proteomes" id="UP000054217">
    <property type="component" value="Unassembled WGS sequence"/>
</dbReference>
<reference evidence="7 8" key="1">
    <citation type="submission" date="2014-04" db="EMBL/GenBank/DDBJ databases">
        <authorList>
            <consortium name="DOE Joint Genome Institute"/>
            <person name="Kuo A."/>
            <person name="Kohler A."/>
            <person name="Costa M.D."/>
            <person name="Nagy L.G."/>
            <person name="Floudas D."/>
            <person name="Copeland A."/>
            <person name="Barry K.W."/>
            <person name="Cichocki N."/>
            <person name="Veneault-Fourrey C."/>
            <person name="LaButti K."/>
            <person name="Lindquist E.A."/>
            <person name="Lipzen A."/>
            <person name="Lundell T."/>
            <person name="Morin E."/>
            <person name="Murat C."/>
            <person name="Sun H."/>
            <person name="Tunlid A."/>
            <person name="Henrissat B."/>
            <person name="Grigoriev I.V."/>
            <person name="Hibbett D.S."/>
            <person name="Martin F."/>
            <person name="Nordberg H.P."/>
            <person name="Cantor M.N."/>
            <person name="Hua S.X."/>
        </authorList>
    </citation>
    <scope>NUCLEOTIDE SEQUENCE [LARGE SCALE GENOMIC DNA]</scope>
    <source>
        <strain evidence="7 8">Marx 270</strain>
    </source>
</reference>
<evidence type="ECO:0000313" key="8">
    <source>
        <dbReference type="Proteomes" id="UP000054217"/>
    </source>
</evidence>
<dbReference type="InParanoid" id="A0A0C3NCW6"/>
<dbReference type="AlphaFoldDB" id="A0A0C3NCW6"/>
<evidence type="ECO:0000259" key="6">
    <source>
        <dbReference type="Pfam" id="PF00133"/>
    </source>
</evidence>
<keyword evidence="2" id="KW-0547">Nucleotide-binding</keyword>
<gene>
    <name evidence="7" type="ORF">M404DRAFT_1008964</name>
</gene>
<dbReference type="Pfam" id="PF00133">
    <property type="entry name" value="tRNA-synt_1"/>
    <property type="match status" value="1"/>
</dbReference>
<keyword evidence="3" id="KW-0067">ATP-binding</keyword>
<evidence type="ECO:0000256" key="1">
    <source>
        <dbReference type="ARBA" id="ARBA00022598"/>
    </source>
</evidence>
<keyword evidence="4" id="KW-0648">Protein biosynthesis</keyword>
<keyword evidence="5" id="KW-0030">Aminoacyl-tRNA synthetase</keyword>
<dbReference type="GO" id="GO:0006418">
    <property type="term" value="P:tRNA aminoacylation for protein translation"/>
    <property type="evidence" value="ECO:0007669"/>
    <property type="project" value="InterPro"/>
</dbReference>
<feature type="non-terminal residue" evidence="7">
    <location>
        <position position="1"/>
    </location>
</feature>
<sequence>KVDTSYQARIMNQLHRLGGSYDWDCVTFTMGPVSIWVLQCRHSADASQSPSKVVIETFCRLHEGGILYRANCLVNWCVKL</sequence>
<dbReference type="GO" id="GO:0004812">
    <property type="term" value="F:aminoacyl-tRNA ligase activity"/>
    <property type="evidence" value="ECO:0007669"/>
    <property type="project" value="UniProtKB-KW"/>
</dbReference>
<dbReference type="Gene3D" id="3.40.50.620">
    <property type="entry name" value="HUPs"/>
    <property type="match status" value="1"/>
</dbReference>
<evidence type="ECO:0000256" key="5">
    <source>
        <dbReference type="ARBA" id="ARBA00023146"/>
    </source>
</evidence>
<evidence type="ECO:0000256" key="2">
    <source>
        <dbReference type="ARBA" id="ARBA00022741"/>
    </source>
</evidence>
<dbReference type="SUPFAM" id="SSF52374">
    <property type="entry name" value="Nucleotidylyl transferase"/>
    <property type="match status" value="1"/>
</dbReference>
<evidence type="ECO:0000313" key="7">
    <source>
        <dbReference type="EMBL" id="KIN93418.1"/>
    </source>
</evidence>